<name>A0A8S9YTE6_9TREM</name>
<evidence type="ECO:0000256" key="1">
    <source>
        <dbReference type="SAM" id="MobiDB-lite"/>
    </source>
</evidence>
<dbReference type="OrthoDB" id="6274473at2759"/>
<feature type="compositionally biased region" description="Polar residues" evidence="1">
    <location>
        <begin position="198"/>
        <end position="212"/>
    </location>
</feature>
<dbReference type="Proteomes" id="UP000822476">
    <property type="component" value="Unassembled WGS sequence"/>
</dbReference>
<feature type="region of interest" description="Disordered" evidence="1">
    <location>
        <begin position="107"/>
        <end position="155"/>
    </location>
</feature>
<feature type="region of interest" description="Disordered" evidence="1">
    <location>
        <begin position="197"/>
        <end position="250"/>
    </location>
</feature>
<reference evidence="2" key="1">
    <citation type="submission" date="2019-07" db="EMBL/GenBank/DDBJ databases">
        <title>Annotation for the trematode Paragonimus miyazaki's.</title>
        <authorList>
            <person name="Choi Y.-J."/>
        </authorList>
    </citation>
    <scope>NUCLEOTIDE SEQUENCE</scope>
    <source>
        <strain evidence="2">Japan</strain>
    </source>
</reference>
<feature type="region of interest" description="Disordered" evidence="1">
    <location>
        <begin position="535"/>
        <end position="554"/>
    </location>
</feature>
<feature type="compositionally biased region" description="Polar residues" evidence="1">
    <location>
        <begin position="589"/>
        <end position="605"/>
    </location>
</feature>
<protein>
    <submittedName>
        <fullName evidence="2">Uncharacterized protein</fullName>
    </submittedName>
</protein>
<feature type="compositionally biased region" description="Low complexity" evidence="1">
    <location>
        <begin position="135"/>
        <end position="148"/>
    </location>
</feature>
<dbReference type="EMBL" id="JTDE01001820">
    <property type="protein sequence ID" value="KAF7258285.1"/>
    <property type="molecule type" value="Genomic_DNA"/>
</dbReference>
<sequence>LFRHCGFTYIPLRKDKDGYPSNEDGYPWRQIRRNNGRRTKSRGSENRNNPAYWEAGLNWRNQSSVDHPHLNWIPRIEINSSNSFGDESTRLLSRSSLASGSISFMEGKWGTSSMDNDDSALKSVKSDDESEWTYQSSDPSQSIQSPRSNRPKPSLRYVTASYAQSSRSTRMLKLTVPYRHAQVNMNAVCPESAVPRQELNSRAANQEQSPSVNTGNTTTATTCASGRWSRATQNVGLQPVSPNRTTPASTPSTKAMLVHMGLLETAKLLLSESSKLEPLLIARDPTSKLVEETQGQRQWNQKDLGTTVNGVDREKQLNYKNKSMHSMCENIGMQSLTIERLYQRTKEKAVFLNHVAQETLQQIKAISSQREAERRARMKRKRQLTRQLFLRHFRDRQARRKRLRVKLGVQTSRTNLTGGQLGSLPSTLRAKEPDERDALKKWEADEDLRDEAENALAMRLEEEANIKATSRLRWLKEVTTTQLRHLEEFLTVNQPMDDVDVANQLSASNPEGQLLQLRAKHYRLVTLLQKYGISTDDEQDQHSSKSSQHMGSESHLPATIALRNLWSDLEQGNLYKMQRQAISQFERSINRGNRSPATCSRMSPTSKRRQAWRRESVMLEQYGAMVSRQTFSYFDFWPLPPTESTDEESDERQEEIGKVIKLPQLHDRKKESEKPLKQLVPSIKSDRNTPKTSVKKNLIKPKPMHYNLKAY</sequence>
<feature type="region of interest" description="Disordered" evidence="1">
    <location>
        <begin position="21"/>
        <end position="49"/>
    </location>
</feature>
<accession>A0A8S9YTE6</accession>
<feature type="region of interest" description="Disordered" evidence="1">
    <location>
        <begin position="663"/>
        <end position="711"/>
    </location>
</feature>
<gene>
    <name evidence="2" type="ORF">EG68_04241</name>
</gene>
<feature type="compositionally biased region" description="Polar residues" evidence="1">
    <location>
        <begin position="230"/>
        <end position="250"/>
    </location>
</feature>
<comment type="caution">
    <text evidence="2">The sequence shown here is derived from an EMBL/GenBank/DDBJ whole genome shotgun (WGS) entry which is preliminary data.</text>
</comment>
<evidence type="ECO:0000313" key="2">
    <source>
        <dbReference type="EMBL" id="KAF7258285.1"/>
    </source>
</evidence>
<feature type="compositionally biased region" description="Basic residues" evidence="1">
    <location>
        <begin position="30"/>
        <end position="41"/>
    </location>
</feature>
<evidence type="ECO:0000313" key="3">
    <source>
        <dbReference type="Proteomes" id="UP000822476"/>
    </source>
</evidence>
<keyword evidence="3" id="KW-1185">Reference proteome</keyword>
<feature type="compositionally biased region" description="Basic and acidic residues" evidence="1">
    <location>
        <begin position="663"/>
        <end position="676"/>
    </location>
</feature>
<feature type="compositionally biased region" description="Basic residues" evidence="1">
    <location>
        <begin position="693"/>
        <end position="703"/>
    </location>
</feature>
<feature type="non-terminal residue" evidence="2">
    <location>
        <position position="1"/>
    </location>
</feature>
<dbReference type="AlphaFoldDB" id="A0A8S9YTE6"/>
<proteinExistence type="predicted"/>
<feature type="region of interest" description="Disordered" evidence="1">
    <location>
        <begin position="589"/>
        <end position="608"/>
    </location>
</feature>
<organism evidence="2 3">
    <name type="scientific">Paragonimus skrjabini miyazakii</name>
    <dbReference type="NCBI Taxonomy" id="59628"/>
    <lineage>
        <taxon>Eukaryota</taxon>
        <taxon>Metazoa</taxon>
        <taxon>Spiralia</taxon>
        <taxon>Lophotrochozoa</taxon>
        <taxon>Platyhelminthes</taxon>
        <taxon>Trematoda</taxon>
        <taxon>Digenea</taxon>
        <taxon>Plagiorchiida</taxon>
        <taxon>Troglotremata</taxon>
        <taxon>Troglotrematidae</taxon>
        <taxon>Paragonimus</taxon>
    </lineage>
</organism>
<feature type="compositionally biased region" description="Low complexity" evidence="1">
    <location>
        <begin position="213"/>
        <end position="222"/>
    </location>
</feature>